<gene>
    <name evidence="2" type="ORF">J2800_002827</name>
</gene>
<feature type="transmembrane region" description="Helical" evidence="1">
    <location>
        <begin position="34"/>
        <end position="52"/>
    </location>
</feature>
<proteinExistence type="predicted"/>
<evidence type="ECO:0000256" key="1">
    <source>
        <dbReference type="SAM" id="Phobius"/>
    </source>
</evidence>
<evidence type="ECO:0000313" key="3">
    <source>
        <dbReference type="Proteomes" id="UP001262754"/>
    </source>
</evidence>
<sequence>MKPAFYLCWAIWWIGAAVGYFAHWPMVQTVSNNLFGSLTILLAVVWAGRWIWRKAQPSR</sequence>
<keyword evidence="1" id="KW-0472">Membrane</keyword>
<feature type="transmembrane region" description="Helical" evidence="1">
    <location>
        <begin position="5"/>
        <end position="22"/>
    </location>
</feature>
<keyword evidence="3" id="KW-1185">Reference proteome</keyword>
<dbReference type="Proteomes" id="UP001262754">
    <property type="component" value="Unassembled WGS sequence"/>
</dbReference>
<comment type="caution">
    <text evidence="2">The sequence shown here is derived from an EMBL/GenBank/DDBJ whole genome shotgun (WGS) entry which is preliminary data.</text>
</comment>
<protein>
    <submittedName>
        <fullName evidence="2">Type VI protein secretion system component VasK</fullName>
    </submittedName>
</protein>
<reference evidence="2 3" key="1">
    <citation type="submission" date="2023-07" db="EMBL/GenBank/DDBJ databases">
        <title>Sorghum-associated microbial communities from plants grown in Nebraska, USA.</title>
        <authorList>
            <person name="Schachtman D."/>
        </authorList>
    </citation>
    <scope>NUCLEOTIDE SEQUENCE [LARGE SCALE GENOMIC DNA]</scope>
    <source>
        <strain evidence="2 3">DS2154</strain>
    </source>
</reference>
<organism evidence="2 3">
    <name type="scientific">Caulobacter rhizosphaerae</name>
    <dbReference type="NCBI Taxonomy" id="2010972"/>
    <lineage>
        <taxon>Bacteria</taxon>
        <taxon>Pseudomonadati</taxon>
        <taxon>Pseudomonadota</taxon>
        <taxon>Alphaproteobacteria</taxon>
        <taxon>Caulobacterales</taxon>
        <taxon>Caulobacteraceae</taxon>
        <taxon>Caulobacter</taxon>
    </lineage>
</organism>
<name>A0ABU1N0X4_9CAUL</name>
<keyword evidence="1" id="KW-0812">Transmembrane</keyword>
<evidence type="ECO:0000313" key="2">
    <source>
        <dbReference type="EMBL" id="MDR6532074.1"/>
    </source>
</evidence>
<accession>A0ABU1N0X4</accession>
<dbReference type="RefSeq" id="WP_056761090.1">
    <property type="nucleotide sequence ID" value="NZ_JAVDRL010000007.1"/>
</dbReference>
<dbReference type="EMBL" id="JAVDRL010000007">
    <property type="protein sequence ID" value="MDR6532074.1"/>
    <property type="molecule type" value="Genomic_DNA"/>
</dbReference>
<keyword evidence="1" id="KW-1133">Transmembrane helix</keyword>